<comment type="cofactor">
    <cofactor evidence="1">
        <name>Mn(2+)</name>
        <dbReference type="ChEBI" id="CHEBI:29035"/>
    </cofactor>
</comment>
<dbReference type="SMART" id="SM00343">
    <property type="entry name" value="ZnF_C2HC"/>
    <property type="match status" value="2"/>
</dbReference>
<feature type="compositionally biased region" description="Low complexity" evidence="6">
    <location>
        <begin position="1270"/>
        <end position="1290"/>
    </location>
</feature>
<evidence type="ECO:0000256" key="1">
    <source>
        <dbReference type="ARBA" id="ARBA00001936"/>
    </source>
</evidence>
<gene>
    <name evidence="8" type="ORF">XAT740_LOCUS11060</name>
</gene>
<feature type="region of interest" description="Disordered" evidence="6">
    <location>
        <begin position="528"/>
        <end position="576"/>
    </location>
</feature>
<dbReference type="InterPro" id="IPR054708">
    <property type="entry name" value="MTPAP-like_central"/>
</dbReference>
<accession>A0A814DLC2</accession>
<feature type="compositionally biased region" description="Basic and acidic residues" evidence="6">
    <location>
        <begin position="35"/>
        <end position="45"/>
    </location>
</feature>
<evidence type="ECO:0000259" key="7">
    <source>
        <dbReference type="SMART" id="SM00343"/>
    </source>
</evidence>
<comment type="cofactor">
    <cofactor evidence="2">
        <name>Mg(2+)</name>
        <dbReference type="ChEBI" id="CHEBI:18420"/>
    </cofactor>
</comment>
<comment type="caution">
    <text evidence="8">The sequence shown here is derived from an EMBL/GenBank/DDBJ whole genome shotgun (WGS) entry which is preliminary data.</text>
</comment>
<evidence type="ECO:0000256" key="5">
    <source>
        <dbReference type="ARBA" id="ARBA00022842"/>
    </source>
</evidence>
<keyword evidence="4" id="KW-0479">Metal-binding</keyword>
<dbReference type="Pfam" id="PF22600">
    <property type="entry name" value="MTPAP-like_central"/>
    <property type="match status" value="1"/>
</dbReference>
<keyword evidence="9" id="KW-1185">Reference proteome</keyword>
<feature type="domain" description="CCHC-type" evidence="7">
    <location>
        <begin position="597"/>
        <end position="613"/>
    </location>
</feature>
<feature type="compositionally biased region" description="Polar residues" evidence="6">
    <location>
        <begin position="1453"/>
        <end position="1508"/>
    </location>
</feature>
<evidence type="ECO:0000256" key="3">
    <source>
        <dbReference type="ARBA" id="ARBA00022679"/>
    </source>
</evidence>
<dbReference type="InterPro" id="IPR002058">
    <property type="entry name" value="PAP_assoc"/>
</dbReference>
<proteinExistence type="predicted"/>
<dbReference type="CDD" id="cd05402">
    <property type="entry name" value="NT_PAP_TUTase"/>
    <property type="match status" value="1"/>
</dbReference>
<dbReference type="PANTHER" id="PTHR12271:SF66">
    <property type="entry name" value="TERMINAL URIDYLYLTRANSFERASE TAILOR"/>
    <property type="match status" value="1"/>
</dbReference>
<dbReference type="InterPro" id="IPR048386">
    <property type="entry name" value="Med15_C"/>
</dbReference>
<dbReference type="InterPro" id="IPR001878">
    <property type="entry name" value="Znf_CCHC"/>
</dbReference>
<protein>
    <recommendedName>
        <fullName evidence="7">CCHC-type domain-containing protein</fullName>
    </recommendedName>
</protein>
<evidence type="ECO:0000256" key="2">
    <source>
        <dbReference type="ARBA" id="ARBA00001946"/>
    </source>
</evidence>
<reference evidence="8" key="1">
    <citation type="submission" date="2021-02" db="EMBL/GenBank/DDBJ databases">
        <authorList>
            <person name="Nowell W R."/>
        </authorList>
    </citation>
    <scope>NUCLEOTIDE SEQUENCE</scope>
</reference>
<feature type="region of interest" description="Disordered" evidence="6">
    <location>
        <begin position="1394"/>
        <end position="1514"/>
    </location>
</feature>
<dbReference type="InterPro" id="IPR045100">
    <property type="entry name" value="TUT4/7_NTP_transf"/>
</dbReference>
<dbReference type="Gene3D" id="3.30.460.10">
    <property type="entry name" value="Beta Polymerase, domain 2"/>
    <property type="match status" value="2"/>
</dbReference>
<name>A0A814DLC2_ADIRI</name>
<sequence>MNEELLRNSRPLLECLDARSINQPRRKRQNIQRIDSSRSHDEHIDGSPVKNDIGRSTIDICEPTSEHLNALQIAFNKILHERILSENSYKVRQVVFNKLHQLILSTRPDCQITLYGSLLFECCLEKPGIMDIDVQFKQILQYDTLKELLDIITKSDLCKEARIDTEHKPSCLDLIINEPNMRVRITSGYIRGIHLSKLIRLYTKFDSRLIKLLRLFRILAKICNIDKPDFGTLHPIVFHLMVIHFLQQVEPPVLPCLHEYIYGIDHVPITLNENQYSEFFRFGNEYSREWKSANTTNVEMLFLQLLSYYMKTFNSKQFVVSIQTRMPVVKIDKNWHSRKLLVEDPTDIKRSLCQTMQAARSLNYFRDTLNTALNYFGRKQKKIRKPQVNSSTTDDDWIEVIAEDENEIPSIAPSNGLHNSYQLFYKRLPTTIVRDVNIRQNRVRDCYKKAFDQKLSEPLIKLNAMVNQQIESSQENEVEEAFQHDLEQNFETMDANDDEQNVLLNKIISVNEEDENFNTDFRELQIDNEKSSTIEQSFSSTCEDEKVNDTSMATSGREPENVVNESVDSSSQEPSPSELFYDFQADNFHAEQGAPFVCTTCNGVGHLKSECPDLIVPNLIDLPELTQEWLAILSRVCHQVTERCQPTATDIENRERILKQLQKQFEKDYPDCNLHAFGSFYNGFGFRQSDLDVCIVFKDQHEENTDEVIQVMRKLLRSMRLNADTFENVQPVLHAKVPIIRSKHRRLQIEIDISFHNMLAIENTRLLKTYTKIDPRVSQLGYMIKHLTKSCDIADASRGTLSSYAYILMVIHFLQQTQPPVLPVLQQLSDDPTKKDLMLKKCSVWNVYFYEDLSKLNTLWKSENDLSVGALWVEFLRFYTEQFNYDEHIVTIRQKEPLSKHEKGWFRQTIAIEDPFELSHNLAGGLSVRNWTMIRRVLIRARQQFGVQSKDIDSSTSDVDLIESTLFNVADLCPSNAPKRCPECKGPYHIRKRCPKLITLANEKERLKRVNLPQQQHQMLINNSYPLYSNIPPNANYSQYSFNPQHYYPTNGYAYPYPTLPPQRIWTQPYSNDQPMIYPAFAYHTNTYQQSTNFNRSYHPNNSRRFCFICGDPNMMAEATAVKQQPGPNTQTMVTAAERQALFQKLITRCSADAAKQIESQAYEKSHGIKLDYFKLVQAYFQKVQTVLQNRASQLQQNNNNSSLQNAQVNGNQQSNGVMVSQTQPTQFPMAQQQSNRPMMTPQTGQLNQMPRLREPAKFNPTPTNTFTYSQSSIQPTPQQTATPTIDTSQGQGYQQQQMNIVNQNDYSTLQSRYPMLVTGNVPRQRPLIGNTNFQTQASTNNSNDLLQQYVVSNPSSTPATSLNANNLSNGDQLLQRILLSNIDGGTNKVTTAATTTTTLSRQATGPLMTQPTRSANPLNSNANNSTSTLRSTLSAQQLSSSPSVVIIPTPSQTSTVQIQPQSNVTIQQSPLSNNSGPLSANSQPQSTNSSTPVLGNYSSPANRTLQPSSISGIGNISSPDEEVMNLIKYLKENAQRLQILAQKFSNEGNNEKVRQVQSIYQQIGQFVNNPTYESLANARQYRDMLERISNRVQQVNPTNTAQPNVFNQCIKATNEFLGRDQKDRLLVTKRYLEPLTDVINGVPHKMMRLDDDNNCPIAKIRAIHHSSVLSRINDEINQLPEDSYSIECVPISRTRKTSDKDDEYLGKNSVILRCKLSGKHNAMMPPLRLYITTFYPKQAPEVLSLTKTMPPRLEFTDEHPLFDKVSSMFVSHLFKLRAQHSITDILNIWRLSVQAIM</sequence>
<dbReference type="PANTHER" id="PTHR12271">
    <property type="entry name" value="POLY A POLYMERASE CID PAP -RELATED"/>
    <property type="match status" value="1"/>
</dbReference>
<evidence type="ECO:0000256" key="4">
    <source>
        <dbReference type="ARBA" id="ARBA00022723"/>
    </source>
</evidence>
<dbReference type="Pfam" id="PF03828">
    <property type="entry name" value="PAP_assoc"/>
    <property type="match status" value="1"/>
</dbReference>
<keyword evidence="3" id="KW-0808">Transferase</keyword>
<dbReference type="InterPro" id="IPR043519">
    <property type="entry name" value="NT_sf"/>
</dbReference>
<dbReference type="GO" id="GO:0008270">
    <property type="term" value="F:zinc ion binding"/>
    <property type="evidence" value="ECO:0007669"/>
    <property type="project" value="InterPro"/>
</dbReference>
<dbReference type="Pfam" id="PF19088">
    <property type="entry name" value="TUTase"/>
    <property type="match status" value="1"/>
</dbReference>
<keyword evidence="5" id="KW-0460">Magnesium</keyword>
<feature type="region of interest" description="Disordered" evidence="6">
    <location>
        <begin position="24"/>
        <end position="50"/>
    </location>
</feature>
<dbReference type="Pfam" id="PF21539">
    <property type="entry name" value="Med15_C"/>
    <property type="match status" value="1"/>
</dbReference>
<evidence type="ECO:0000313" key="9">
    <source>
        <dbReference type="Proteomes" id="UP000663828"/>
    </source>
</evidence>
<dbReference type="Gene3D" id="1.10.1410.10">
    <property type="match status" value="2"/>
</dbReference>
<organism evidence="8 9">
    <name type="scientific">Adineta ricciae</name>
    <name type="common">Rotifer</name>
    <dbReference type="NCBI Taxonomy" id="249248"/>
    <lineage>
        <taxon>Eukaryota</taxon>
        <taxon>Metazoa</taxon>
        <taxon>Spiralia</taxon>
        <taxon>Gnathifera</taxon>
        <taxon>Rotifera</taxon>
        <taxon>Eurotatoria</taxon>
        <taxon>Bdelloidea</taxon>
        <taxon>Adinetida</taxon>
        <taxon>Adinetidae</taxon>
        <taxon>Adineta</taxon>
    </lineage>
</organism>
<feature type="compositionally biased region" description="Low complexity" evidence="6">
    <location>
        <begin position="561"/>
        <end position="576"/>
    </location>
</feature>
<feature type="region of interest" description="Disordered" evidence="6">
    <location>
        <begin position="1269"/>
        <end position="1290"/>
    </location>
</feature>
<evidence type="ECO:0000256" key="6">
    <source>
        <dbReference type="SAM" id="MobiDB-lite"/>
    </source>
</evidence>
<feature type="compositionally biased region" description="Low complexity" evidence="6">
    <location>
        <begin position="1414"/>
        <end position="1452"/>
    </location>
</feature>
<dbReference type="Proteomes" id="UP000663828">
    <property type="component" value="Unassembled WGS sequence"/>
</dbReference>
<dbReference type="SUPFAM" id="SSF81301">
    <property type="entry name" value="Nucleotidyltransferase"/>
    <property type="match status" value="2"/>
</dbReference>
<dbReference type="GO" id="GO:0031123">
    <property type="term" value="P:RNA 3'-end processing"/>
    <property type="evidence" value="ECO:0007669"/>
    <property type="project" value="TreeGrafter"/>
</dbReference>
<feature type="compositionally biased region" description="Polar residues" evidence="6">
    <location>
        <begin position="1400"/>
        <end position="1413"/>
    </location>
</feature>
<dbReference type="GO" id="GO:0050265">
    <property type="term" value="F:RNA uridylyltransferase activity"/>
    <property type="evidence" value="ECO:0007669"/>
    <property type="project" value="TreeGrafter"/>
</dbReference>
<evidence type="ECO:0000313" key="8">
    <source>
        <dbReference type="EMBL" id="CAF0958683.1"/>
    </source>
</evidence>
<dbReference type="EMBL" id="CAJNOR010000600">
    <property type="protein sequence ID" value="CAF0958683.1"/>
    <property type="molecule type" value="Genomic_DNA"/>
</dbReference>
<dbReference type="GO" id="GO:0003676">
    <property type="term" value="F:nucleic acid binding"/>
    <property type="evidence" value="ECO:0007669"/>
    <property type="project" value="InterPro"/>
</dbReference>
<dbReference type="SUPFAM" id="SSF81631">
    <property type="entry name" value="PAP/OAS1 substrate-binding domain"/>
    <property type="match status" value="2"/>
</dbReference>
<feature type="domain" description="CCHC-type" evidence="7">
    <location>
        <begin position="980"/>
        <end position="996"/>
    </location>
</feature>